<name>L1JJV5_GUITC</name>
<accession>L1JJV5</accession>
<dbReference type="SMART" id="SM00367">
    <property type="entry name" value="LRR_CC"/>
    <property type="match status" value="2"/>
</dbReference>
<dbReference type="Proteomes" id="UP000011087">
    <property type="component" value="Unassembled WGS sequence"/>
</dbReference>
<dbReference type="KEGG" id="gtt:GUITHDRAFT_105415"/>
<dbReference type="InterPro" id="IPR006553">
    <property type="entry name" value="Leu-rich_rpt_Cys-con_subtyp"/>
</dbReference>
<feature type="compositionally biased region" description="Acidic residues" evidence="1">
    <location>
        <begin position="15"/>
        <end position="34"/>
    </location>
</feature>
<keyword evidence="4" id="KW-1185">Reference proteome</keyword>
<proteinExistence type="predicted"/>
<dbReference type="HOGENOM" id="CLU_957929_0_0_1"/>
<protein>
    <recommendedName>
        <fullName evidence="5">F-box domain-containing protein</fullName>
    </recommendedName>
</protein>
<dbReference type="PaxDb" id="55529-EKX48788"/>
<evidence type="ECO:0000313" key="3">
    <source>
        <dbReference type="EnsemblProtists" id="EKX48788"/>
    </source>
</evidence>
<dbReference type="GeneID" id="17305464"/>
<reference evidence="2 4" key="1">
    <citation type="journal article" date="2012" name="Nature">
        <title>Algal genomes reveal evolutionary mosaicism and the fate of nucleomorphs.</title>
        <authorList>
            <consortium name="DOE Joint Genome Institute"/>
            <person name="Curtis B.A."/>
            <person name="Tanifuji G."/>
            <person name="Burki F."/>
            <person name="Gruber A."/>
            <person name="Irimia M."/>
            <person name="Maruyama S."/>
            <person name="Arias M.C."/>
            <person name="Ball S.G."/>
            <person name="Gile G.H."/>
            <person name="Hirakawa Y."/>
            <person name="Hopkins J.F."/>
            <person name="Kuo A."/>
            <person name="Rensing S.A."/>
            <person name="Schmutz J."/>
            <person name="Symeonidi A."/>
            <person name="Elias M."/>
            <person name="Eveleigh R.J."/>
            <person name="Herman E.K."/>
            <person name="Klute M.J."/>
            <person name="Nakayama T."/>
            <person name="Obornik M."/>
            <person name="Reyes-Prieto A."/>
            <person name="Armbrust E.V."/>
            <person name="Aves S.J."/>
            <person name="Beiko R.G."/>
            <person name="Coutinho P."/>
            <person name="Dacks J.B."/>
            <person name="Durnford D.G."/>
            <person name="Fast N.M."/>
            <person name="Green B.R."/>
            <person name="Grisdale C.J."/>
            <person name="Hempel F."/>
            <person name="Henrissat B."/>
            <person name="Hoppner M.P."/>
            <person name="Ishida K."/>
            <person name="Kim E."/>
            <person name="Koreny L."/>
            <person name="Kroth P.G."/>
            <person name="Liu Y."/>
            <person name="Malik S.B."/>
            <person name="Maier U.G."/>
            <person name="McRose D."/>
            <person name="Mock T."/>
            <person name="Neilson J.A."/>
            <person name="Onodera N.T."/>
            <person name="Poole A.M."/>
            <person name="Pritham E.J."/>
            <person name="Richards T.A."/>
            <person name="Rocap G."/>
            <person name="Roy S.W."/>
            <person name="Sarai C."/>
            <person name="Schaack S."/>
            <person name="Shirato S."/>
            <person name="Slamovits C.H."/>
            <person name="Spencer D.F."/>
            <person name="Suzuki S."/>
            <person name="Worden A.Z."/>
            <person name="Zauner S."/>
            <person name="Barry K."/>
            <person name="Bell C."/>
            <person name="Bharti A.K."/>
            <person name="Crow J.A."/>
            <person name="Grimwood J."/>
            <person name="Kramer R."/>
            <person name="Lindquist E."/>
            <person name="Lucas S."/>
            <person name="Salamov A."/>
            <person name="McFadden G.I."/>
            <person name="Lane C.E."/>
            <person name="Keeling P.J."/>
            <person name="Gray M.W."/>
            <person name="Grigoriev I.V."/>
            <person name="Archibald J.M."/>
        </authorList>
    </citation>
    <scope>NUCLEOTIDE SEQUENCE</scope>
    <source>
        <strain evidence="2 4">CCMP2712</strain>
    </source>
</reference>
<feature type="region of interest" description="Disordered" evidence="1">
    <location>
        <begin position="1"/>
        <end position="46"/>
    </location>
</feature>
<evidence type="ECO:0000256" key="1">
    <source>
        <dbReference type="SAM" id="MobiDB-lite"/>
    </source>
</evidence>
<organism evidence="2">
    <name type="scientific">Guillardia theta (strain CCMP2712)</name>
    <name type="common">Cryptophyte</name>
    <dbReference type="NCBI Taxonomy" id="905079"/>
    <lineage>
        <taxon>Eukaryota</taxon>
        <taxon>Cryptophyceae</taxon>
        <taxon>Pyrenomonadales</taxon>
        <taxon>Geminigeraceae</taxon>
        <taxon>Guillardia</taxon>
    </lineage>
</organism>
<dbReference type="SUPFAM" id="SSF52047">
    <property type="entry name" value="RNI-like"/>
    <property type="match status" value="1"/>
</dbReference>
<dbReference type="EMBL" id="JH992984">
    <property type="protein sequence ID" value="EKX48788.1"/>
    <property type="molecule type" value="Genomic_DNA"/>
</dbReference>
<gene>
    <name evidence="2" type="ORF">GUITHDRAFT_105415</name>
</gene>
<dbReference type="RefSeq" id="XP_005835768.1">
    <property type="nucleotide sequence ID" value="XM_005835711.1"/>
</dbReference>
<dbReference type="OrthoDB" id="2585512at2759"/>
<sequence>MAATLLSRMRRMGLVEEEGEGEGEDGNKNEDDDPLSSPQAGDDETVWDAVWRVPGLRKRIGGKKLKQVVEEVWRRLKDNESQSEETLDANDTELMTRGVATYQGITEVMVKRIELLVRVMRFLPSVHMLFPLSCVCRSWYVAFLRARSLVGAMDLTSAPKIEDLEFLWHIKKYGKAVRRVDISGCKYLSDIPLLDLCEKSRGLEELRVRDCRRLTDVGVSSILRKHRGTLRVLDVTRCYLDEGAFWHLFSEEGGGKVEVLQCAYCPLGDLFAGFLAQMQRRIKCLNLCGCR</sequence>
<reference evidence="4" key="2">
    <citation type="submission" date="2012-11" db="EMBL/GenBank/DDBJ databases">
        <authorList>
            <person name="Kuo A."/>
            <person name="Curtis B.A."/>
            <person name="Tanifuji G."/>
            <person name="Burki F."/>
            <person name="Gruber A."/>
            <person name="Irimia M."/>
            <person name="Maruyama S."/>
            <person name="Arias M.C."/>
            <person name="Ball S.G."/>
            <person name="Gile G.H."/>
            <person name="Hirakawa Y."/>
            <person name="Hopkins J.F."/>
            <person name="Rensing S.A."/>
            <person name="Schmutz J."/>
            <person name="Symeonidi A."/>
            <person name="Elias M."/>
            <person name="Eveleigh R.J."/>
            <person name="Herman E.K."/>
            <person name="Klute M.J."/>
            <person name="Nakayama T."/>
            <person name="Obornik M."/>
            <person name="Reyes-Prieto A."/>
            <person name="Armbrust E.V."/>
            <person name="Aves S.J."/>
            <person name="Beiko R.G."/>
            <person name="Coutinho P."/>
            <person name="Dacks J.B."/>
            <person name="Durnford D.G."/>
            <person name="Fast N.M."/>
            <person name="Green B.R."/>
            <person name="Grisdale C."/>
            <person name="Hempe F."/>
            <person name="Henrissat B."/>
            <person name="Hoppner M.P."/>
            <person name="Ishida K.-I."/>
            <person name="Kim E."/>
            <person name="Koreny L."/>
            <person name="Kroth P.G."/>
            <person name="Liu Y."/>
            <person name="Malik S.-B."/>
            <person name="Maier U.G."/>
            <person name="McRose D."/>
            <person name="Mock T."/>
            <person name="Neilson J.A."/>
            <person name="Onodera N.T."/>
            <person name="Poole A.M."/>
            <person name="Pritham E.J."/>
            <person name="Richards T.A."/>
            <person name="Rocap G."/>
            <person name="Roy S.W."/>
            <person name="Sarai C."/>
            <person name="Schaack S."/>
            <person name="Shirato S."/>
            <person name="Slamovits C.H."/>
            <person name="Spencer D.F."/>
            <person name="Suzuki S."/>
            <person name="Worden A.Z."/>
            <person name="Zauner S."/>
            <person name="Barry K."/>
            <person name="Bell C."/>
            <person name="Bharti A.K."/>
            <person name="Crow J.A."/>
            <person name="Grimwood J."/>
            <person name="Kramer R."/>
            <person name="Lindquist E."/>
            <person name="Lucas S."/>
            <person name="Salamov A."/>
            <person name="McFadden G.I."/>
            <person name="Lane C.E."/>
            <person name="Keeling P.J."/>
            <person name="Gray M.W."/>
            <person name="Grigoriev I.V."/>
            <person name="Archibald J.M."/>
        </authorList>
    </citation>
    <scope>NUCLEOTIDE SEQUENCE</scope>
    <source>
        <strain evidence="4">CCMP2712</strain>
    </source>
</reference>
<dbReference type="Gene3D" id="3.80.10.10">
    <property type="entry name" value="Ribonuclease Inhibitor"/>
    <property type="match status" value="1"/>
</dbReference>
<evidence type="ECO:0000313" key="4">
    <source>
        <dbReference type="Proteomes" id="UP000011087"/>
    </source>
</evidence>
<dbReference type="EnsemblProtists" id="EKX48788">
    <property type="protein sequence ID" value="EKX48788"/>
    <property type="gene ID" value="GUITHDRAFT_105415"/>
</dbReference>
<evidence type="ECO:0000313" key="2">
    <source>
        <dbReference type="EMBL" id="EKX48788.1"/>
    </source>
</evidence>
<evidence type="ECO:0008006" key="5">
    <source>
        <dbReference type="Google" id="ProtNLM"/>
    </source>
</evidence>
<dbReference type="InterPro" id="IPR032675">
    <property type="entry name" value="LRR_dom_sf"/>
</dbReference>
<reference evidence="3" key="3">
    <citation type="submission" date="2015-06" db="UniProtKB">
        <authorList>
            <consortium name="EnsemblProtists"/>
        </authorList>
    </citation>
    <scope>IDENTIFICATION</scope>
</reference>
<dbReference type="AlphaFoldDB" id="L1JJV5"/>